<sequence length="91" mass="10700">MTSQKQRFRRLISRVVSSRLLCVYLSRYCTMVKCTWPFFHANLSEGKVEVEFHRRISEVREEFCRENSAPEGVAVPAVSLPNNETQGQYEW</sequence>
<dbReference type="Proteomes" id="UP000324222">
    <property type="component" value="Unassembled WGS sequence"/>
</dbReference>
<comment type="caution">
    <text evidence="1">The sequence shown here is derived from an EMBL/GenBank/DDBJ whole genome shotgun (WGS) entry which is preliminary data.</text>
</comment>
<proteinExistence type="predicted"/>
<evidence type="ECO:0000313" key="1">
    <source>
        <dbReference type="EMBL" id="MPC63932.1"/>
    </source>
</evidence>
<organism evidence="1 2">
    <name type="scientific">Portunus trituberculatus</name>
    <name type="common">Swimming crab</name>
    <name type="synonym">Neptunus trituberculatus</name>
    <dbReference type="NCBI Taxonomy" id="210409"/>
    <lineage>
        <taxon>Eukaryota</taxon>
        <taxon>Metazoa</taxon>
        <taxon>Ecdysozoa</taxon>
        <taxon>Arthropoda</taxon>
        <taxon>Crustacea</taxon>
        <taxon>Multicrustacea</taxon>
        <taxon>Malacostraca</taxon>
        <taxon>Eumalacostraca</taxon>
        <taxon>Eucarida</taxon>
        <taxon>Decapoda</taxon>
        <taxon>Pleocyemata</taxon>
        <taxon>Brachyura</taxon>
        <taxon>Eubrachyura</taxon>
        <taxon>Portunoidea</taxon>
        <taxon>Portunidae</taxon>
        <taxon>Portuninae</taxon>
        <taxon>Portunus</taxon>
    </lineage>
</organism>
<gene>
    <name evidence="1" type="ORF">E2C01_058040</name>
</gene>
<reference evidence="1 2" key="1">
    <citation type="submission" date="2019-05" db="EMBL/GenBank/DDBJ databases">
        <title>Another draft genome of Portunus trituberculatus and its Hox gene families provides insights of decapod evolution.</title>
        <authorList>
            <person name="Jeong J.-H."/>
            <person name="Song I."/>
            <person name="Kim S."/>
            <person name="Choi T."/>
            <person name="Kim D."/>
            <person name="Ryu S."/>
            <person name="Kim W."/>
        </authorList>
    </citation>
    <scope>NUCLEOTIDE SEQUENCE [LARGE SCALE GENOMIC DNA]</scope>
    <source>
        <tissue evidence="1">Muscle</tissue>
    </source>
</reference>
<evidence type="ECO:0000313" key="2">
    <source>
        <dbReference type="Proteomes" id="UP000324222"/>
    </source>
</evidence>
<name>A0A5B7GYK8_PORTR</name>
<dbReference type="AlphaFoldDB" id="A0A5B7GYK8"/>
<keyword evidence="2" id="KW-1185">Reference proteome</keyword>
<accession>A0A5B7GYK8</accession>
<protein>
    <submittedName>
        <fullName evidence="1">Uncharacterized protein</fullName>
    </submittedName>
</protein>
<dbReference type="EMBL" id="VSRR010021428">
    <property type="protein sequence ID" value="MPC63932.1"/>
    <property type="molecule type" value="Genomic_DNA"/>
</dbReference>